<evidence type="ECO:0000313" key="2">
    <source>
        <dbReference type="EMBL" id="NPT54211.1"/>
    </source>
</evidence>
<name>A0A972NJN2_9BURK</name>
<comment type="caution">
    <text evidence="2">The sequence shown here is derived from an EMBL/GenBank/DDBJ whole genome shotgun (WGS) entry which is preliminary data.</text>
</comment>
<organism evidence="2 3">
    <name type="scientific">Paraburkholderia elongata</name>
    <dbReference type="NCBI Taxonomy" id="2675747"/>
    <lineage>
        <taxon>Bacteria</taxon>
        <taxon>Pseudomonadati</taxon>
        <taxon>Pseudomonadota</taxon>
        <taxon>Betaproteobacteria</taxon>
        <taxon>Burkholderiales</taxon>
        <taxon>Burkholderiaceae</taxon>
        <taxon>Paraburkholderia</taxon>
    </lineage>
</organism>
<sequence>MSALSDALTCANGMCLNTTLVQPANDNLVRISADAVFHRDVLRPALATQTSRGTGGGLAIEPQLSLDLDDE</sequence>
<reference evidence="2 3" key="1">
    <citation type="submission" date="2019-11" db="EMBL/GenBank/DDBJ databases">
        <title>Metabolism of dissolved organic matter in forest soils.</title>
        <authorList>
            <person name="Cyle K.T."/>
            <person name="Wilhelm R.C."/>
            <person name="Martinez C.E."/>
        </authorList>
    </citation>
    <scope>NUCLEOTIDE SEQUENCE [LARGE SCALE GENOMIC DNA]</scope>
    <source>
        <strain evidence="2 3">5N</strain>
    </source>
</reference>
<proteinExistence type="predicted"/>
<keyword evidence="3" id="KW-1185">Reference proteome</keyword>
<accession>A0A972NJN2</accession>
<evidence type="ECO:0000313" key="3">
    <source>
        <dbReference type="Proteomes" id="UP000655523"/>
    </source>
</evidence>
<protein>
    <submittedName>
        <fullName evidence="2">Uncharacterized protein</fullName>
    </submittedName>
</protein>
<dbReference type="AlphaFoldDB" id="A0A972NJN2"/>
<evidence type="ECO:0000256" key="1">
    <source>
        <dbReference type="SAM" id="MobiDB-lite"/>
    </source>
</evidence>
<feature type="region of interest" description="Disordered" evidence="1">
    <location>
        <begin position="48"/>
        <end position="71"/>
    </location>
</feature>
<dbReference type="EMBL" id="WOEZ01000033">
    <property type="protein sequence ID" value="NPT54211.1"/>
    <property type="molecule type" value="Genomic_DNA"/>
</dbReference>
<dbReference type="Proteomes" id="UP000655523">
    <property type="component" value="Unassembled WGS sequence"/>
</dbReference>
<gene>
    <name evidence="2" type="ORF">GNZ13_06200</name>
</gene>
<dbReference type="RefSeq" id="WP_172161468.1">
    <property type="nucleotide sequence ID" value="NZ_WOEZ01000033.1"/>
</dbReference>